<dbReference type="SUPFAM" id="SSF49503">
    <property type="entry name" value="Cupredoxins"/>
    <property type="match status" value="3"/>
</dbReference>
<feature type="signal peptide" evidence="7">
    <location>
        <begin position="1"/>
        <end position="21"/>
    </location>
</feature>
<dbReference type="InterPro" id="IPR008972">
    <property type="entry name" value="Cupredoxin"/>
</dbReference>
<keyword evidence="4" id="KW-0186">Copper</keyword>
<dbReference type="InterPro" id="IPR002355">
    <property type="entry name" value="Cu_oxidase_Cu_BS"/>
</dbReference>
<keyword evidence="5" id="KW-1015">Disulfide bond</keyword>
<keyword evidence="3 11" id="KW-0560">Oxidoreductase</keyword>
<name>A0A6G6CDH5_9AGAM</name>
<feature type="domain" description="Plastocyanin-like" evidence="8">
    <location>
        <begin position="163"/>
        <end position="309"/>
    </location>
</feature>
<keyword evidence="2" id="KW-0479">Metal-binding</keyword>
<dbReference type="InterPro" id="IPR033138">
    <property type="entry name" value="Cu_oxidase_CS"/>
</dbReference>
<dbReference type="AlphaFoldDB" id="A0A6G6CDH5"/>
<proteinExistence type="inferred from homology"/>
<evidence type="ECO:0000256" key="5">
    <source>
        <dbReference type="ARBA" id="ARBA00023157"/>
    </source>
</evidence>
<accession>A0A6G6CDH5</accession>
<evidence type="ECO:0000259" key="9">
    <source>
        <dbReference type="Pfam" id="PF07731"/>
    </source>
</evidence>
<comment type="similarity">
    <text evidence="1">Belongs to the multicopper oxidase family.</text>
</comment>
<dbReference type="PANTHER" id="PTHR11709:SF511">
    <property type="entry name" value="LACCASE"/>
    <property type="match status" value="1"/>
</dbReference>
<evidence type="ECO:0000256" key="2">
    <source>
        <dbReference type="ARBA" id="ARBA00022723"/>
    </source>
</evidence>
<dbReference type="GO" id="GO:0052716">
    <property type="term" value="F:hydroquinone:oxygen oxidoreductase activity"/>
    <property type="evidence" value="ECO:0007669"/>
    <property type="project" value="UniProtKB-EC"/>
</dbReference>
<keyword evidence="7" id="KW-0732">Signal</keyword>
<dbReference type="GO" id="GO:0005507">
    <property type="term" value="F:copper ion binding"/>
    <property type="evidence" value="ECO:0007669"/>
    <property type="project" value="InterPro"/>
</dbReference>
<dbReference type="PROSITE" id="PS00080">
    <property type="entry name" value="MULTICOPPER_OXIDASE2"/>
    <property type="match status" value="1"/>
</dbReference>
<reference evidence="11" key="1">
    <citation type="submission" date="2019-07" db="EMBL/GenBank/DDBJ databases">
        <authorList>
            <person name="Casaite V."/>
            <person name="Meskys R."/>
            <person name="Meskiene R."/>
        </authorList>
    </citation>
    <scope>NUCLEOTIDE SEQUENCE</scope>
</reference>
<dbReference type="InterPro" id="IPR045087">
    <property type="entry name" value="Cu-oxidase_fam"/>
</dbReference>
<dbReference type="InterPro" id="IPR001117">
    <property type="entry name" value="Cu-oxidase_2nd"/>
</dbReference>
<dbReference type="InterPro" id="IPR011706">
    <property type="entry name" value="Cu-oxidase_C"/>
</dbReference>
<dbReference type="InterPro" id="IPR011707">
    <property type="entry name" value="Cu-oxidase-like_N"/>
</dbReference>
<dbReference type="PANTHER" id="PTHR11709">
    <property type="entry name" value="MULTI-COPPER OXIDASE"/>
    <property type="match status" value="1"/>
</dbReference>
<dbReference type="EC" id="1.10.3.2" evidence="11"/>
<evidence type="ECO:0000256" key="7">
    <source>
        <dbReference type="SAM" id="SignalP"/>
    </source>
</evidence>
<dbReference type="EMBL" id="MN180198">
    <property type="protein sequence ID" value="QID90256.1"/>
    <property type="molecule type" value="Genomic_DNA"/>
</dbReference>
<dbReference type="Gene3D" id="2.60.40.420">
    <property type="entry name" value="Cupredoxins - blue copper proteins"/>
    <property type="match status" value="3"/>
</dbReference>
<evidence type="ECO:0000313" key="11">
    <source>
        <dbReference type="EMBL" id="QID90256.1"/>
    </source>
</evidence>
<dbReference type="FunFam" id="2.60.40.420:FF:000045">
    <property type="entry name" value="Laccase 2"/>
    <property type="match status" value="1"/>
</dbReference>
<dbReference type="CDD" id="cd13856">
    <property type="entry name" value="CuRO_1_Tv-LCC_like"/>
    <property type="match status" value="1"/>
</dbReference>
<keyword evidence="6" id="KW-0325">Glycoprotein</keyword>
<sequence length="520" mass="55525" precursor="true">MRSFASLCAFVALSLSYRSLAAVVSQDLHIINANLSPDGFSRSTVTAEGVFPAPLISANIGDNLQINVIDQLTDTNMRRATSIHWHGLLQHGTNEMDGPAWVNQCPIIPNESFLYDFSVPGQSGTYWYHSHLSTQYCDGLRGPLVLYDPNDPHASLYDIDDASTIITISDWYHGLSTVLFPNPNKAPPTPDSALINGLGRYSGGPTTAPLAVVRAQPGKRHRLRLVSTSCFPSYTFSIDGHSLTIIEADGVETQPLTVDSLNIFAAQRYSVVVTMDQSVDNYWIRLVPSSGTTGFTNGINSAILRYDGATDADPTSTQTSGVVLNEANLVPLINPGAPGEPVAGGANVTLNLQIGRDAASKNLTINGVAFVPPNVPVLLQVLSGTTNAADLLPSGSIYSLPSNSVIEVSIPGGGNHPFHLHGHTFDVVRTAGSSTYNYANPPRRDTVNVGGGSDNVTIRSVTDNPGPWFLHCHIDWHLEAGLAIVFAEDIPDIASTNPDNAAWDALCPNYAANDPDTAFE</sequence>
<evidence type="ECO:0000259" key="10">
    <source>
        <dbReference type="Pfam" id="PF07732"/>
    </source>
</evidence>
<dbReference type="Pfam" id="PF00394">
    <property type="entry name" value="Cu-oxidase"/>
    <property type="match status" value="1"/>
</dbReference>
<evidence type="ECO:0000256" key="3">
    <source>
        <dbReference type="ARBA" id="ARBA00023002"/>
    </source>
</evidence>
<evidence type="ECO:0000259" key="8">
    <source>
        <dbReference type="Pfam" id="PF00394"/>
    </source>
</evidence>
<gene>
    <name evidence="11" type="primary">Lac2</name>
</gene>
<feature type="domain" description="Plastocyanin-like" evidence="10">
    <location>
        <begin position="33"/>
        <end position="150"/>
    </location>
</feature>
<evidence type="ECO:0000256" key="6">
    <source>
        <dbReference type="ARBA" id="ARBA00023180"/>
    </source>
</evidence>
<dbReference type="PROSITE" id="PS00079">
    <property type="entry name" value="MULTICOPPER_OXIDASE1"/>
    <property type="match status" value="2"/>
</dbReference>
<evidence type="ECO:0000256" key="4">
    <source>
        <dbReference type="ARBA" id="ARBA00023008"/>
    </source>
</evidence>
<organism evidence="11">
    <name type="scientific">Hirschioporus abietinus</name>
    <dbReference type="NCBI Taxonomy" id="3028765"/>
    <lineage>
        <taxon>Eukaryota</taxon>
        <taxon>Fungi</taxon>
        <taxon>Dikarya</taxon>
        <taxon>Basidiomycota</taxon>
        <taxon>Agaricomycotina</taxon>
        <taxon>Agaricomycetes</taxon>
        <taxon>Hymenochaetales</taxon>
        <taxon>Hirschioporaceae</taxon>
        <taxon>Hirschioporus</taxon>
    </lineage>
</organism>
<feature type="domain" description="Plastocyanin-like" evidence="9">
    <location>
        <begin position="371"/>
        <end position="489"/>
    </location>
</feature>
<dbReference type="CDD" id="cd13903">
    <property type="entry name" value="CuRO_3_Tv-LCC_like"/>
    <property type="match status" value="1"/>
</dbReference>
<evidence type="ECO:0000256" key="1">
    <source>
        <dbReference type="ARBA" id="ARBA00010609"/>
    </source>
</evidence>
<protein>
    <submittedName>
        <fullName evidence="11">Laccase</fullName>
        <ecNumber evidence="11">1.10.3.2</ecNumber>
    </submittedName>
</protein>
<dbReference type="Pfam" id="PF07731">
    <property type="entry name" value="Cu-oxidase_2"/>
    <property type="match status" value="1"/>
</dbReference>
<feature type="chain" id="PRO_5026092871" evidence="7">
    <location>
        <begin position="22"/>
        <end position="520"/>
    </location>
</feature>
<dbReference type="Pfam" id="PF07732">
    <property type="entry name" value="Cu-oxidase_3"/>
    <property type="match status" value="1"/>
</dbReference>